<keyword evidence="1" id="KW-0378">Hydrolase</keyword>
<accession>A0A143PVU2</accession>
<organism evidence="1 2">
    <name type="scientific">Luteitalea pratensis</name>
    <dbReference type="NCBI Taxonomy" id="1855912"/>
    <lineage>
        <taxon>Bacteria</taxon>
        <taxon>Pseudomonadati</taxon>
        <taxon>Acidobacteriota</taxon>
        <taxon>Vicinamibacteria</taxon>
        <taxon>Vicinamibacterales</taxon>
        <taxon>Vicinamibacteraceae</taxon>
        <taxon>Luteitalea</taxon>
    </lineage>
</organism>
<dbReference type="EMBL" id="CP015136">
    <property type="protein sequence ID" value="AMY11944.1"/>
    <property type="molecule type" value="Genomic_DNA"/>
</dbReference>
<dbReference type="Proteomes" id="UP000076079">
    <property type="component" value="Chromosome"/>
</dbReference>
<dbReference type="Gene3D" id="3.40.720.10">
    <property type="entry name" value="Alkaline Phosphatase, subunit A"/>
    <property type="match status" value="2"/>
</dbReference>
<dbReference type="KEGG" id="abac:LuPra_05214"/>
<dbReference type="SUPFAM" id="SSF53649">
    <property type="entry name" value="Alkaline phosphatase-like"/>
    <property type="match status" value="2"/>
</dbReference>
<keyword evidence="2" id="KW-1185">Reference proteome</keyword>
<evidence type="ECO:0000313" key="2">
    <source>
        <dbReference type="Proteomes" id="UP000076079"/>
    </source>
</evidence>
<reference evidence="2" key="2">
    <citation type="submission" date="2016-04" db="EMBL/GenBank/DDBJ databases">
        <title>First Complete Genome Sequence of a Subdivision 6 Acidobacterium.</title>
        <authorList>
            <person name="Huang S."/>
            <person name="Vieira S."/>
            <person name="Bunk B."/>
            <person name="Riedel T."/>
            <person name="Sproeer C."/>
            <person name="Overmann J."/>
        </authorList>
    </citation>
    <scope>NUCLEOTIDE SEQUENCE [LARGE SCALE GENOMIC DNA]</scope>
    <source>
        <strain evidence="2">DSM 100886 HEG_-6_39</strain>
    </source>
</reference>
<dbReference type="RefSeq" id="WP_110173448.1">
    <property type="nucleotide sequence ID" value="NZ_CP015136.1"/>
</dbReference>
<dbReference type="InterPro" id="IPR002591">
    <property type="entry name" value="Phosphodiest/P_Trfase"/>
</dbReference>
<proteinExistence type="predicted"/>
<dbReference type="InterPro" id="IPR017850">
    <property type="entry name" value="Alkaline_phosphatase_core_sf"/>
</dbReference>
<dbReference type="PANTHER" id="PTHR10151">
    <property type="entry name" value="ECTONUCLEOTIDE PYROPHOSPHATASE/PHOSPHODIESTERASE"/>
    <property type="match status" value="1"/>
</dbReference>
<evidence type="ECO:0000313" key="1">
    <source>
        <dbReference type="EMBL" id="AMY11944.1"/>
    </source>
</evidence>
<dbReference type="PANTHER" id="PTHR10151:SF120">
    <property type="entry name" value="BIS(5'-ADENOSYL)-TRIPHOSPHATASE"/>
    <property type="match status" value="1"/>
</dbReference>
<dbReference type="EC" id="3.1.3.1" evidence="1"/>
<gene>
    <name evidence="1" type="primary">phoK_3</name>
    <name evidence="1" type="ORF">LuPra_05214</name>
</gene>
<dbReference type="GO" id="GO:0004035">
    <property type="term" value="F:alkaline phosphatase activity"/>
    <property type="evidence" value="ECO:0007669"/>
    <property type="project" value="UniProtKB-EC"/>
</dbReference>
<protein>
    <submittedName>
        <fullName evidence="1">Alkaline phosphatase</fullName>
        <ecNumber evidence="1">3.1.3.1</ecNumber>
    </submittedName>
</protein>
<sequence length="524" mass="57260">MTRRRTFVLSNLRRCGASLLVMGLVALTWTVSGEQVTQPSERDALRIRRSAPPDSAARQRFLAMFARAYFPGRTGQLLIVPREGDFITRADPNVEYMHGSPWSYDVSIPLMFAGPAVKTGVFSVPAAQQDVAPTLAVALGVQMPPTATGRILPVLRSGFARPRVVMLLVLDGMRRDYFDRYAASMPTLTALRRQSAWFTQAQVNVLPSNTAVGHSTISTGADPRVHGITGVSVYDRAQGRRHDLFAGGLPHDLVALTLADVWQLATAGRAIVLAQGSIDRAATPLAGHGACQLNGAPVVLASYDQQTGNWTTNPNCFRLPAYVKDRNASALWQADGEWMSHKIDSAAAVRYSALFPAFEADAMTAMIEREPVGADNVADLILLNYKGADFVGHKYGPDSSELRVTLGAMDRHLARMLRALEAKVGNNYLLAVTADHGMPSEPSSPDRRHFAQSIVDLLHERFDPEAKQLITSFEPENSQLFVDEDRLSALHLTLRDLAHVLESQPFVFAVFTHDDVRLAANAAK</sequence>
<dbReference type="Pfam" id="PF01663">
    <property type="entry name" value="Phosphodiest"/>
    <property type="match status" value="1"/>
</dbReference>
<name>A0A143PVU2_LUTPR</name>
<dbReference type="AlphaFoldDB" id="A0A143PVU2"/>
<reference evidence="1 2" key="1">
    <citation type="journal article" date="2016" name="Genome Announc.">
        <title>First Complete Genome Sequence of a Subdivision 6 Acidobacterium Strain.</title>
        <authorList>
            <person name="Huang S."/>
            <person name="Vieira S."/>
            <person name="Bunk B."/>
            <person name="Riedel T."/>
            <person name="Sproer C."/>
            <person name="Overmann J."/>
        </authorList>
    </citation>
    <scope>NUCLEOTIDE SEQUENCE [LARGE SCALE GENOMIC DNA]</scope>
    <source>
        <strain evidence="2">DSM 100886 HEG_-6_39</strain>
    </source>
</reference>